<dbReference type="Pfam" id="PF02746">
    <property type="entry name" value="MR_MLE_N"/>
    <property type="match status" value="1"/>
</dbReference>
<dbReference type="InterPro" id="IPR013341">
    <property type="entry name" value="Mandelate_racemase_N_dom"/>
</dbReference>
<dbReference type="PANTHER" id="PTHR48080:SF3">
    <property type="entry name" value="ENOLASE SUPERFAMILY MEMBER DDB_G0284701"/>
    <property type="match status" value="1"/>
</dbReference>
<organism evidence="5 6">
    <name type="scientific">Ruania alba</name>
    <dbReference type="NCBI Taxonomy" id="648782"/>
    <lineage>
        <taxon>Bacteria</taxon>
        <taxon>Bacillati</taxon>
        <taxon>Actinomycetota</taxon>
        <taxon>Actinomycetes</taxon>
        <taxon>Micrococcales</taxon>
        <taxon>Ruaniaceae</taxon>
        <taxon>Ruania</taxon>
    </lineage>
</organism>
<keyword evidence="5" id="KW-0413">Isomerase</keyword>
<dbReference type="InterPro" id="IPR029065">
    <property type="entry name" value="Enolase_C-like"/>
</dbReference>
<evidence type="ECO:0000256" key="2">
    <source>
        <dbReference type="ARBA" id="ARBA00022723"/>
    </source>
</evidence>
<dbReference type="SFLD" id="SFLDS00001">
    <property type="entry name" value="Enolase"/>
    <property type="match status" value="1"/>
</dbReference>
<dbReference type="InterPro" id="IPR034593">
    <property type="entry name" value="DgoD-like"/>
</dbReference>
<dbReference type="EMBL" id="FNTX01000002">
    <property type="protein sequence ID" value="SEE67776.1"/>
    <property type="molecule type" value="Genomic_DNA"/>
</dbReference>
<dbReference type="Pfam" id="PF13378">
    <property type="entry name" value="MR_MLE_C"/>
    <property type="match status" value="1"/>
</dbReference>
<dbReference type="SUPFAM" id="SSF54826">
    <property type="entry name" value="Enolase N-terminal domain-like"/>
    <property type="match status" value="1"/>
</dbReference>
<proteinExistence type="inferred from homology"/>
<accession>A0A1H5KSF5</accession>
<dbReference type="OrthoDB" id="4832465at2"/>
<keyword evidence="2" id="KW-0479">Metal-binding</keyword>
<evidence type="ECO:0000313" key="6">
    <source>
        <dbReference type="Proteomes" id="UP000199220"/>
    </source>
</evidence>
<keyword evidence="6" id="KW-1185">Reference proteome</keyword>
<dbReference type="Gene3D" id="3.20.20.120">
    <property type="entry name" value="Enolase-like C-terminal domain"/>
    <property type="match status" value="1"/>
</dbReference>
<comment type="similarity">
    <text evidence="1">Belongs to the mandelate racemase/muconate lactonizing enzyme family.</text>
</comment>
<dbReference type="InterPro" id="IPR029017">
    <property type="entry name" value="Enolase-like_N"/>
</dbReference>
<dbReference type="STRING" id="648782.SAMN04488554_2428"/>
<evidence type="ECO:0000259" key="3">
    <source>
        <dbReference type="Pfam" id="PF02746"/>
    </source>
</evidence>
<sequence>MTTITDIRLTPVNIARSTGFVCGHVIVEIETDDGLVGIGEMSDLQHLPRFHPDVDDLSSSLRAMLVGVEIWDANQISGVLTEAFPSAGSLYDKGAVIRCGVDIALWDLRGKATGRSVTALLGGAVRTALPVAYPIFRQRQESDIEANLAIMAEKLAAGFSMFRVYVGGDLDLDEQFLRRLRERFADRAQIKSLDFSNLLDAPAAMRFIERTRDVDYSLVEAPAYEGDVDGLAEVRRRTLIPVSEHVYDARAALRLATEKAVDVFNVGLFALGGITPAQQVVAIAEAARLDCLIGTTQELSIGTAAAAHFGMATASARVAADPVGPLLYTSDVVTDPVTYRDGALIAPGGPGLGMAIDSEQLQRASGPLRWDTTSGSVIDRVGTP</sequence>
<protein>
    <submittedName>
        <fullName evidence="5">Muconate cycloisomerase</fullName>
    </submittedName>
</protein>
<dbReference type="GO" id="GO:0016853">
    <property type="term" value="F:isomerase activity"/>
    <property type="evidence" value="ECO:0007669"/>
    <property type="project" value="UniProtKB-KW"/>
</dbReference>
<evidence type="ECO:0000256" key="1">
    <source>
        <dbReference type="ARBA" id="ARBA00008031"/>
    </source>
</evidence>
<dbReference type="Proteomes" id="UP000199220">
    <property type="component" value="Unassembled WGS sequence"/>
</dbReference>
<gene>
    <name evidence="5" type="ORF">SAMN04488554_2428</name>
</gene>
<dbReference type="RefSeq" id="WP_089773385.1">
    <property type="nucleotide sequence ID" value="NZ_FNTX01000002.1"/>
</dbReference>
<feature type="domain" description="Mandelate racemase/muconate lactonizing enzyme N-terminal" evidence="3">
    <location>
        <begin position="8"/>
        <end position="122"/>
    </location>
</feature>
<dbReference type="GO" id="GO:0046872">
    <property type="term" value="F:metal ion binding"/>
    <property type="evidence" value="ECO:0007669"/>
    <property type="project" value="UniProtKB-KW"/>
</dbReference>
<name>A0A1H5KSF5_9MICO</name>
<evidence type="ECO:0000313" key="5">
    <source>
        <dbReference type="EMBL" id="SEE67776.1"/>
    </source>
</evidence>
<dbReference type="AlphaFoldDB" id="A0A1H5KSF5"/>
<dbReference type="InterPro" id="IPR036849">
    <property type="entry name" value="Enolase-like_C_sf"/>
</dbReference>
<reference evidence="6" key="1">
    <citation type="submission" date="2016-10" db="EMBL/GenBank/DDBJ databases">
        <authorList>
            <person name="Varghese N."/>
            <person name="Submissions S."/>
        </authorList>
    </citation>
    <scope>NUCLEOTIDE SEQUENCE [LARGE SCALE GENOMIC DNA]</scope>
    <source>
        <strain evidence="6">DSM 21368</strain>
    </source>
</reference>
<feature type="domain" description="Enolase C-terminal" evidence="4">
    <location>
        <begin position="152"/>
        <end position="359"/>
    </location>
</feature>
<dbReference type="SUPFAM" id="SSF51604">
    <property type="entry name" value="Enolase C-terminal domain-like"/>
    <property type="match status" value="1"/>
</dbReference>
<evidence type="ECO:0000259" key="4">
    <source>
        <dbReference type="Pfam" id="PF13378"/>
    </source>
</evidence>
<dbReference type="PANTHER" id="PTHR48080">
    <property type="entry name" value="D-GALACTONATE DEHYDRATASE-RELATED"/>
    <property type="match status" value="1"/>
</dbReference>
<dbReference type="Gene3D" id="3.30.390.10">
    <property type="entry name" value="Enolase-like, N-terminal domain"/>
    <property type="match status" value="1"/>
</dbReference>